<name>A0A1H4TK41_9MICO</name>
<dbReference type="AlphaFoldDB" id="A0A1H4TK41"/>
<feature type="transmembrane region" description="Helical" evidence="1">
    <location>
        <begin position="37"/>
        <end position="56"/>
    </location>
</feature>
<dbReference type="InterPro" id="IPR002881">
    <property type="entry name" value="DUF58"/>
</dbReference>
<reference evidence="3 4" key="1">
    <citation type="submission" date="2016-10" db="EMBL/GenBank/DDBJ databases">
        <authorList>
            <person name="de Groot N.N."/>
        </authorList>
    </citation>
    <scope>NUCLEOTIDE SEQUENCE [LARGE SCALE GENOMIC DNA]</scope>
    <source>
        <strain evidence="3 4">DSM 21799</strain>
    </source>
</reference>
<dbReference type="PANTHER" id="PTHR34351:SF1">
    <property type="entry name" value="SLR1927 PROTEIN"/>
    <property type="match status" value="1"/>
</dbReference>
<organism evidence="3 4">
    <name type="scientific">Paramicrobacterium humi</name>
    <dbReference type="NCBI Taxonomy" id="640635"/>
    <lineage>
        <taxon>Bacteria</taxon>
        <taxon>Bacillati</taxon>
        <taxon>Actinomycetota</taxon>
        <taxon>Actinomycetes</taxon>
        <taxon>Micrococcales</taxon>
        <taxon>Microbacteriaceae</taxon>
        <taxon>Paramicrobacterium</taxon>
    </lineage>
</organism>
<dbReference type="RefSeq" id="WP_176980909.1">
    <property type="nucleotide sequence ID" value="NZ_FNRY01000002.1"/>
</dbReference>
<evidence type="ECO:0000256" key="1">
    <source>
        <dbReference type="SAM" id="Phobius"/>
    </source>
</evidence>
<dbReference type="EMBL" id="FNRY01000002">
    <property type="protein sequence ID" value="SEC56767.1"/>
    <property type="molecule type" value="Genomic_DNA"/>
</dbReference>
<accession>A0A1H4TK41</accession>
<feature type="domain" description="DUF58" evidence="2">
    <location>
        <begin position="203"/>
        <end position="291"/>
    </location>
</feature>
<evidence type="ECO:0000313" key="3">
    <source>
        <dbReference type="EMBL" id="SEC56767.1"/>
    </source>
</evidence>
<protein>
    <submittedName>
        <fullName evidence="3">Uncharacterized conserved protein, DUF58 family, contains vWF domain</fullName>
    </submittedName>
</protein>
<evidence type="ECO:0000313" key="4">
    <source>
        <dbReference type="Proteomes" id="UP000199183"/>
    </source>
</evidence>
<gene>
    <name evidence="3" type="ORF">SAMN04489806_3238</name>
</gene>
<dbReference type="Proteomes" id="UP000199183">
    <property type="component" value="Unassembled WGS sequence"/>
</dbReference>
<proteinExistence type="predicted"/>
<keyword evidence="1" id="KW-0472">Membrane</keyword>
<dbReference type="Pfam" id="PF01882">
    <property type="entry name" value="DUF58"/>
    <property type="match status" value="1"/>
</dbReference>
<feature type="transmembrane region" description="Helical" evidence="1">
    <location>
        <begin position="12"/>
        <end position="31"/>
    </location>
</feature>
<dbReference type="PANTHER" id="PTHR34351">
    <property type="entry name" value="SLR1927 PROTEIN-RELATED"/>
    <property type="match status" value="1"/>
</dbReference>
<sequence>MPRRARALRLTSRGWTLLAGAIVILTIATFANRREGLYVAAFLTLVVIASAIAVRLQRPSVEIERRFPTETPAGEEIEVTDIIRAISHTTSIVGWRERVPVGWGEQPQGLLPVTLAAPGRRAGIRYTVRPRKRGVYELGPLRLRVRDPLGLAEAERTVGAPAEVTVLPRVSNLHDVGLSGADGDGKLRERNYLAAPRVDELIAREYRAGDPIRRVHWRATARHGELMVRQEEPQGDPEAVLVLMLAPGSDALVVEAVVELCASVAAHMTERGYRVTLVEPGESRLTSVMPTELAALLTRLAVCGPVAGGADAVEFTRAAFDGVAAPIPLVVFSTSAEHAATWSPLVTLGRPAAAFVAADASAEHALADEGWRVAGVYGSDRPMDVWERIALSSSEVPDAAT</sequence>
<evidence type="ECO:0000259" key="2">
    <source>
        <dbReference type="Pfam" id="PF01882"/>
    </source>
</evidence>
<keyword evidence="4" id="KW-1185">Reference proteome</keyword>
<keyword evidence="1" id="KW-1133">Transmembrane helix</keyword>
<keyword evidence="1" id="KW-0812">Transmembrane</keyword>
<dbReference type="STRING" id="640635.SAMN04489806_3238"/>